<feature type="domain" description="Surface-adhesin protein E-like" evidence="2">
    <location>
        <begin position="26"/>
        <end position="136"/>
    </location>
</feature>
<proteinExistence type="predicted"/>
<dbReference type="InterPro" id="IPR031939">
    <property type="entry name" value="Adhesin_E-like"/>
</dbReference>
<evidence type="ECO:0000313" key="3">
    <source>
        <dbReference type="EMBL" id="BAY54904.1"/>
    </source>
</evidence>
<keyword evidence="1" id="KW-0732">Signal</keyword>
<gene>
    <name evidence="3" type="ORF">NIES2135_17230</name>
</gene>
<organism evidence="3 4">
    <name type="scientific">Leptolyngbya boryana NIES-2135</name>
    <dbReference type="NCBI Taxonomy" id="1973484"/>
    <lineage>
        <taxon>Bacteria</taxon>
        <taxon>Bacillati</taxon>
        <taxon>Cyanobacteriota</taxon>
        <taxon>Cyanophyceae</taxon>
        <taxon>Leptolyngbyales</taxon>
        <taxon>Leptolyngbyaceae</taxon>
        <taxon>Leptolyngbya group</taxon>
        <taxon>Leptolyngbya</taxon>
    </lineage>
</organism>
<dbReference type="Proteomes" id="UP000217895">
    <property type="component" value="Chromosome"/>
</dbReference>
<keyword evidence="4" id="KW-1185">Reference proteome</keyword>
<evidence type="ECO:0000259" key="2">
    <source>
        <dbReference type="Pfam" id="PF16747"/>
    </source>
</evidence>
<feature type="chain" id="PRO_5011115519" description="Surface-adhesin protein E-like domain-containing protein" evidence="1">
    <location>
        <begin position="24"/>
        <end position="140"/>
    </location>
</feature>
<evidence type="ECO:0000256" key="1">
    <source>
        <dbReference type="SAM" id="SignalP"/>
    </source>
</evidence>
<reference evidence="3 4" key="1">
    <citation type="submission" date="2017-06" db="EMBL/GenBank/DDBJ databases">
        <title>Genome sequencing of cyanobaciteial culture collection at National Institute for Environmental Studies (NIES).</title>
        <authorList>
            <person name="Hirose Y."/>
            <person name="Shimura Y."/>
            <person name="Fujisawa T."/>
            <person name="Nakamura Y."/>
            <person name="Kawachi M."/>
        </authorList>
    </citation>
    <scope>NUCLEOTIDE SEQUENCE [LARGE SCALE GENOMIC DNA]</scope>
    <source>
        <strain evidence="3 4">NIES-2135</strain>
    </source>
</reference>
<dbReference type="Pfam" id="PF16747">
    <property type="entry name" value="Adhesin_E"/>
    <property type="match status" value="1"/>
</dbReference>
<feature type="signal peptide" evidence="1">
    <location>
        <begin position="1"/>
        <end position="23"/>
    </location>
</feature>
<dbReference type="AlphaFoldDB" id="A0A1Z4JDN1"/>
<dbReference type="EMBL" id="AP018203">
    <property type="protein sequence ID" value="BAY54904.1"/>
    <property type="molecule type" value="Genomic_DNA"/>
</dbReference>
<sequence>MKAVLNLAIAGLICAAIAPAASAAEWTKVTENEAKDRFFVDTSTIQRNGNIVWYWEYREFPEPNNAFLDTKVDQPVHGAVVRWSLDCGAKAQRLRKVNAYTKNRKLIQKFDYGEAGMMFQPRAGSSAHTVMNYVCNAQKT</sequence>
<evidence type="ECO:0000313" key="4">
    <source>
        <dbReference type="Proteomes" id="UP000217895"/>
    </source>
</evidence>
<protein>
    <recommendedName>
        <fullName evidence="2">Surface-adhesin protein E-like domain-containing protein</fullName>
    </recommendedName>
</protein>
<name>A0A1Z4JDN1_LEPBY</name>
<accession>A0A1Z4JDN1</accession>